<dbReference type="Proteomes" id="UP001054821">
    <property type="component" value="Chromosome 2"/>
</dbReference>
<dbReference type="Pfam" id="PF13456">
    <property type="entry name" value="RVT_3"/>
    <property type="match status" value="1"/>
</dbReference>
<dbReference type="Gene3D" id="3.30.420.10">
    <property type="entry name" value="Ribonuclease H-like superfamily/Ribonuclease H"/>
    <property type="match status" value="1"/>
</dbReference>
<feature type="domain" description="RNase H type-1" evidence="1">
    <location>
        <begin position="49"/>
        <end position="154"/>
    </location>
</feature>
<dbReference type="GO" id="GO:0004523">
    <property type="term" value="F:RNA-DNA hybrid ribonuclease activity"/>
    <property type="evidence" value="ECO:0007669"/>
    <property type="project" value="InterPro"/>
</dbReference>
<organism evidence="2 3">
    <name type="scientific">Prunus dulcis</name>
    <name type="common">Almond</name>
    <name type="synonym">Amygdalus dulcis</name>
    <dbReference type="NCBI Taxonomy" id="3755"/>
    <lineage>
        <taxon>Eukaryota</taxon>
        <taxon>Viridiplantae</taxon>
        <taxon>Streptophyta</taxon>
        <taxon>Embryophyta</taxon>
        <taxon>Tracheophyta</taxon>
        <taxon>Spermatophyta</taxon>
        <taxon>Magnoliopsida</taxon>
        <taxon>eudicotyledons</taxon>
        <taxon>Gunneridae</taxon>
        <taxon>Pentapetalae</taxon>
        <taxon>rosids</taxon>
        <taxon>fabids</taxon>
        <taxon>Rosales</taxon>
        <taxon>Rosaceae</taxon>
        <taxon>Amygdaloideae</taxon>
        <taxon>Amygdaleae</taxon>
        <taxon>Prunus</taxon>
    </lineage>
</organism>
<dbReference type="PANTHER" id="PTHR47723">
    <property type="entry name" value="OS05G0353850 PROTEIN"/>
    <property type="match status" value="1"/>
</dbReference>
<dbReference type="InterPro" id="IPR053151">
    <property type="entry name" value="RNase_H-like"/>
</dbReference>
<dbReference type="EMBL" id="JAJFAZ020000002">
    <property type="protein sequence ID" value="KAI5342369.1"/>
    <property type="molecule type" value="Genomic_DNA"/>
</dbReference>
<sequence length="155" mass="17461">MRPHLAQVLNVAGTIHLDYWWTNHKPIIGQSVAPIKWLPPPLGWYKIKFDGSVRCSHAAIGFVIRGDNAHVVLAGAKKIGCNSIIVAECLTLRDDLAYAVSISKRWSKLLVEGDSKLVIDLVLKRCSTPWCINQLVQDILHLRTFCDQVYFSHVF</sequence>
<gene>
    <name evidence="2" type="ORF">L3X38_010244</name>
</gene>
<dbReference type="InterPro" id="IPR012337">
    <property type="entry name" value="RNaseH-like_sf"/>
</dbReference>
<keyword evidence="3" id="KW-1185">Reference proteome</keyword>
<dbReference type="AlphaFoldDB" id="A0AAD4ZE10"/>
<evidence type="ECO:0000313" key="2">
    <source>
        <dbReference type="EMBL" id="KAI5342369.1"/>
    </source>
</evidence>
<dbReference type="InterPro" id="IPR044730">
    <property type="entry name" value="RNase_H-like_dom_plant"/>
</dbReference>
<name>A0AAD4ZE10_PRUDU</name>
<proteinExistence type="predicted"/>
<dbReference type="PANTHER" id="PTHR47723:SF23">
    <property type="entry name" value="REVERSE TRANSCRIPTASE-LIKE PROTEIN"/>
    <property type="match status" value="1"/>
</dbReference>
<dbReference type="CDD" id="cd06222">
    <property type="entry name" value="RNase_H_like"/>
    <property type="match status" value="1"/>
</dbReference>
<dbReference type="GO" id="GO:0003676">
    <property type="term" value="F:nucleic acid binding"/>
    <property type="evidence" value="ECO:0007669"/>
    <property type="project" value="InterPro"/>
</dbReference>
<accession>A0AAD4ZE10</accession>
<reference evidence="2 3" key="1">
    <citation type="journal article" date="2022" name="G3 (Bethesda)">
        <title>Whole-genome sequence and methylome profiling of the almond [Prunus dulcis (Mill.) D.A. Webb] cultivar 'Nonpareil'.</title>
        <authorList>
            <person name="D'Amico-Willman K.M."/>
            <person name="Ouma W.Z."/>
            <person name="Meulia T."/>
            <person name="Sideli G.M."/>
            <person name="Gradziel T.M."/>
            <person name="Fresnedo-Ramirez J."/>
        </authorList>
    </citation>
    <scope>NUCLEOTIDE SEQUENCE [LARGE SCALE GENOMIC DNA]</scope>
    <source>
        <strain evidence="2">Clone GOH B32 T37-40</strain>
    </source>
</reference>
<evidence type="ECO:0000313" key="3">
    <source>
        <dbReference type="Proteomes" id="UP001054821"/>
    </source>
</evidence>
<evidence type="ECO:0000259" key="1">
    <source>
        <dbReference type="Pfam" id="PF13456"/>
    </source>
</evidence>
<dbReference type="InterPro" id="IPR036397">
    <property type="entry name" value="RNaseH_sf"/>
</dbReference>
<dbReference type="SUPFAM" id="SSF53098">
    <property type="entry name" value="Ribonuclease H-like"/>
    <property type="match status" value="1"/>
</dbReference>
<comment type="caution">
    <text evidence="2">The sequence shown here is derived from an EMBL/GenBank/DDBJ whole genome shotgun (WGS) entry which is preliminary data.</text>
</comment>
<protein>
    <recommendedName>
        <fullName evidence="1">RNase H type-1 domain-containing protein</fullName>
    </recommendedName>
</protein>
<dbReference type="InterPro" id="IPR002156">
    <property type="entry name" value="RNaseH_domain"/>
</dbReference>